<evidence type="ECO:0000256" key="5">
    <source>
        <dbReference type="SAM" id="MobiDB-lite"/>
    </source>
</evidence>
<keyword evidence="3" id="KW-0378">Hydrolase</keyword>
<sequence length="123" mass="12853">MEPGGTSHMVIVDAAGNAVSMTTTVESIFGNGRMVNGFFLNNQLTDFSFAPKEKDGVPAANAVAGGKRPRSSMAPAVVLDQQGRFVAALGSPAARRSWPTTSRPWWPSSTGSCPSTRPSPCPT</sequence>
<dbReference type="SUPFAM" id="SSF56235">
    <property type="entry name" value="N-terminal nucleophile aminohydrolases (Ntn hydrolases)"/>
    <property type="match status" value="1"/>
</dbReference>
<dbReference type="PANTHER" id="PTHR43199:SF1">
    <property type="entry name" value="GLUTATHIONE HYDROLASE PROENZYME"/>
    <property type="match status" value="1"/>
</dbReference>
<evidence type="ECO:0000256" key="1">
    <source>
        <dbReference type="ARBA" id="ARBA00009381"/>
    </source>
</evidence>
<dbReference type="GO" id="GO:0016740">
    <property type="term" value="F:transferase activity"/>
    <property type="evidence" value="ECO:0007669"/>
    <property type="project" value="UniProtKB-KW"/>
</dbReference>
<evidence type="ECO:0000256" key="2">
    <source>
        <dbReference type="ARBA" id="ARBA00022679"/>
    </source>
</evidence>
<dbReference type="InterPro" id="IPR043137">
    <property type="entry name" value="GGT_ssub_C"/>
</dbReference>
<feature type="region of interest" description="Disordered" evidence="5">
    <location>
        <begin position="89"/>
        <end position="123"/>
    </location>
</feature>
<dbReference type="PANTHER" id="PTHR43199">
    <property type="entry name" value="GLUTATHIONE HYDROLASE"/>
    <property type="match status" value="1"/>
</dbReference>
<dbReference type="Gene3D" id="3.60.20.40">
    <property type="match status" value="1"/>
</dbReference>
<dbReference type="PRINTS" id="PR01210">
    <property type="entry name" value="GGTRANSPTASE"/>
</dbReference>
<dbReference type="InterPro" id="IPR051792">
    <property type="entry name" value="GGT_bact"/>
</dbReference>
<feature type="compositionally biased region" description="Low complexity" evidence="5">
    <location>
        <begin position="107"/>
        <end position="116"/>
    </location>
</feature>
<organism evidence="6">
    <name type="scientific">Phenylobacterium glaciei</name>
    <dbReference type="NCBI Taxonomy" id="2803784"/>
    <lineage>
        <taxon>Bacteria</taxon>
        <taxon>Pseudomonadati</taxon>
        <taxon>Pseudomonadota</taxon>
        <taxon>Alphaproteobacteria</taxon>
        <taxon>Caulobacterales</taxon>
        <taxon>Caulobacteraceae</taxon>
        <taxon>Phenylobacterium</taxon>
    </lineage>
</organism>
<keyword evidence="2" id="KW-0808">Transferase</keyword>
<evidence type="ECO:0000313" key="6">
    <source>
        <dbReference type="EMBL" id="QQZ50106.1"/>
    </source>
</evidence>
<protein>
    <submittedName>
        <fullName evidence="6">Gamma-glutamyltransferase</fullName>
    </submittedName>
</protein>
<dbReference type="InterPro" id="IPR029055">
    <property type="entry name" value="Ntn_hydrolases_N"/>
</dbReference>
<accession>A0A974P2N4</accession>
<dbReference type="Pfam" id="PF01019">
    <property type="entry name" value="G_glu_transpept"/>
    <property type="match status" value="1"/>
</dbReference>
<evidence type="ECO:0000256" key="3">
    <source>
        <dbReference type="ARBA" id="ARBA00022801"/>
    </source>
</evidence>
<comment type="similarity">
    <text evidence="1">Belongs to the gamma-glutamyltransferase family.</text>
</comment>
<keyword evidence="4" id="KW-0865">Zymogen</keyword>
<reference evidence="6" key="1">
    <citation type="submission" date="2021-01" db="EMBL/GenBank/DDBJ databases">
        <title>Genome sequence of Phenylobacterium sp. 20VBR1 isolated from a valley glaceir, Ny-Alesund, Svalbard.</title>
        <authorList>
            <person name="Thomas F.A."/>
            <person name="Krishnan K.P."/>
            <person name="Sinha R.K."/>
        </authorList>
    </citation>
    <scope>NUCLEOTIDE SEQUENCE</scope>
    <source>
        <strain evidence="6">20VBR1</strain>
    </source>
</reference>
<name>A0A974P2N4_9CAUL</name>
<dbReference type="GO" id="GO:0016787">
    <property type="term" value="F:hydrolase activity"/>
    <property type="evidence" value="ECO:0007669"/>
    <property type="project" value="UniProtKB-KW"/>
</dbReference>
<evidence type="ECO:0000256" key="4">
    <source>
        <dbReference type="ARBA" id="ARBA00023145"/>
    </source>
</evidence>
<gene>
    <name evidence="6" type="ORF">JKL49_26425</name>
</gene>
<proteinExistence type="inferred from homology"/>
<dbReference type="EMBL" id="CP068570">
    <property type="protein sequence ID" value="QQZ50106.1"/>
    <property type="molecule type" value="Genomic_DNA"/>
</dbReference>
<dbReference type="AlphaFoldDB" id="A0A974P2N4"/>